<dbReference type="STRING" id="237069.SAMN05216498_0080"/>
<feature type="transmembrane region" description="Helical" evidence="6">
    <location>
        <begin position="360"/>
        <end position="378"/>
    </location>
</feature>
<dbReference type="AlphaFoldDB" id="A0A1H0EVN5"/>
<evidence type="ECO:0000256" key="1">
    <source>
        <dbReference type="ARBA" id="ARBA00004141"/>
    </source>
</evidence>
<dbReference type="GO" id="GO:0005886">
    <property type="term" value="C:plasma membrane"/>
    <property type="evidence" value="ECO:0007669"/>
    <property type="project" value="UniProtKB-SubCell"/>
</dbReference>
<keyword evidence="6" id="KW-1133">Transmembrane helix</keyword>
<feature type="compositionally biased region" description="Basic and acidic residues" evidence="5">
    <location>
        <begin position="482"/>
        <end position="500"/>
    </location>
</feature>
<keyword evidence="6" id="KW-0812">Transmembrane</keyword>
<evidence type="ECO:0000256" key="6">
    <source>
        <dbReference type="SAM" id="Phobius"/>
    </source>
</evidence>
<comment type="subcellular location">
    <subcellularLocation>
        <location evidence="4">Cell membrane</location>
    </subcellularLocation>
    <subcellularLocation>
        <location evidence="1">Membrane</location>
        <topology evidence="1">Multi-pass membrane protein</topology>
    </subcellularLocation>
</comment>
<dbReference type="GO" id="GO:0009847">
    <property type="term" value="P:spore germination"/>
    <property type="evidence" value="ECO:0007669"/>
    <property type="project" value="UniProtKB-UniRule"/>
</dbReference>
<evidence type="ECO:0000256" key="5">
    <source>
        <dbReference type="SAM" id="MobiDB-lite"/>
    </source>
</evidence>
<evidence type="ECO:0000313" key="8">
    <source>
        <dbReference type="Proteomes" id="UP000199334"/>
    </source>
</evidence>
<evidence type="ECO:0000313" key="7">
    <source>
        <dbReference type="EMBL" id="SDN86366.1"/>
    </source>
</evidence>
<organism evidence="7 8">
    <name type="scientific">Tenuibacillus multivorans</name>
    <dbReference type="NCBI Taxonomy" id="237069"/>
    <lineage>
        <taxon>Bacteria</taxon>
        <taxon>Bacillati</taxon>
        <taxon>Bacillota</taxon>
        <taxon>Bacilli</taxon>
        <taxon>Bacillales</taxon>
        <taxon>Bacillaceae</taxon>
        <taxon>Tenuibacillus</taxon>
    </lineage>
</organism>
<evidence type="ECO:0000256" key="3">
    <source>
        <dbReference type="ARBA" id="ARBA00023136"/>
    </source>
</evidence>
<feature type="transmembrane region" description="Helical" evidence="6">
    <location>
        <begin position="384"/>
        <end position="403"/>
    </location>
</feature>
<dbReference type="Proteomes" id="UP000199334">
    <property type="component" value="Unassembled WGS sequence"/>
</dbReference>
<feature type="transmembrane region" description="Helical" evidence="6">
    <location>
        <begin position="288"/>
        <end position="310"/>
    </location>
</feature>
<dbReference type="InterPro" id="IPR004995">
    <property type="entry name" value="Spore_Ger"/>
</dbReference>
<comment type="similarity">
    <text evidence="2 4">Belongs to the GerABKA family.</text>
</comment>
<reference evidence="7 8" key="1">
    <citation type="submission" date="2016-10" db="EMBL/GenBank/DDBJ databases">
        <authorList>
            <person name="de Groot N.N."/>
        </authorList>
    </citation>
    <scope>NUCLEOTIDE SEQUENCE [LARGE SCALE GENOMIC DNA]</scope>
    <source>
        <strain evidence="7 8">CGMCC 1.3442</strain>
    </source>
</reference>
<keyword evidence="3 4" id="KW-0472">Membrane</keyword>
<feature type="region of interest" description="Disordered" evidence="5">
    <location>
        <begin position="480"/>
        <end position="500"/>
    </location>
</feature>
<sequence length="500" mass="57419">MRRRFRRNASYFPCKIDQLETDLKDGFFNSLPNFVAKKFKQDSQKYIVMYISYMVEEEQIYKYVIDNIQRSQKKWDTNTLINEISLKDGEKRTNIKDIGNDILQGSVAIYIDGEDSCVTYPVPKLIKRPPEKAETESLIFGPKIAFSESLTTNLNIVHWRMDNSNLKSEKFIIGNELPSEIRLIYLSDIAEPDIVKEMRRRLNKLETDDVLESSVLTQYIEDNSYSLFPQLHVTELPDRFCYELKEGKVGLLIDKSPSGVIAPTTFLSFFESTEDLYTRWNMGTFIRLMRLIGMFLSITLTPFYVAALTFHYEIIPTALLVSLGHSRSRVPFPPVLEALILEFFLELIREAGARLPTKVGQTMGIVGGIVVGQAIVQAGFTSNILIIIAALSALASFTIPSYLMSSAVRILRFPLIIMSGLWGFMGLFFCYAFLLIHLLKQQSMKRPYLTPIFPFRPRDLDNSIIRLPFLQSNFRAYSNSPKDTKRFKEPPKTNKTDIEE</sequence>
<dbReference type="EMBL" id="FNIG01000010">
    <property type="protein sequence ID" value="SDN86366.1"/>
    <property type="molecule type" value="Genomic_DNA"/>
</dbReference>
<evidence type="ECO:0000256" key="4">
    <source>
        <dbReference type="PIRNR" id="PIRNR005690"/>
    </source>
</evidence>
<feature type="transmembrane region" description="Helical" evidence="6">
    <location>
        <begin position="415"/>
        <end position="439"/>
    </location>
</feature>
<proteinExistence type="inferred from homology"/>
<dbReference type="PANTHER" id="PTHR22550">
    <property type="entry name" value="SPORE GERMINATION PROTEIN"/>
    <property type="match status" value="1"/>
</dbReference>
<accession>A0A1H0EVN5</accession>
<name>A0A1H0EVN5_9BACI</name>
<dbReference type="RefSeq" id="WP_093857640.1">
    <property type="nucleotide sequence ID" value="NZ_BJVZ01000007.1"/>
</dbReference>
<dbReference type="OrthoDB" id="9772630at2"/>
<dbReference type="Pfam" id="PF03323">
    <property type="entry name" value="GerA"/>
    <property type="match status" value="1"/>
</dbReference>
<protein>
    <submittedName>
        <fullName evidence="7">GerA spore germination protein</fullName>
    </submittedName>
</protein>
<keyword evidence="8" id="KW-1185">Reference proteome</keyword>
<dbReference type="InterPro" id="IPR050768">
    <property type="entry name" value="UPF0353/GerABKA_families"/>
</dbReference>
<dbReference type="PIRSF" id="PIRSF005690">
    <property type="entry name" value="GerBA"/>
    <property type="match status" value="1"/>
</dbReference>
<dbReference type="PANTHER" id="PTHR22550:SF5">
    <property type="entry name" value="LEUCINE ZIPPER PROTEIN 4"/>
    <property type="match status" value="1"/>
</dbReference>
<gene>
    <name evidence="7" type="ORF">SAMN05216498_0080</name>
</gene>
<evidence type="ECO:0000256" key="2">
    <source>
        <dbReference type="ARBA" id="ARBA00005278"/>
    </source>
</evidence>